<dbReference type="PANTHER" id="PTHR31286">
    <property type="entry name" value="GLYCINE-RICH CELL WALL STRUCTURAL PROTEIN 1.8-LIKE"/>
    <property type="match status" value="1"/>
</dbReference>
<dbReference type="GO" id="GO:0005634">
    <property type="term" value="C:nucleus"/>
    <property type="evidence" value="ECO:0007669"/>
    <property type="project" value="InterPro"/>
</dbReference>
<dbReference type="EMBL" id="SMOL01000781">
    <property type="protein sequence ID" value="KAB2596570.1"/>
    <property type="molecule type" value="Genomic_DNA"/>
</dbReference>
<keyword evidence="3" id="KW-1185">Reference proteome</keyword>
<dbReference type="PANTHER" id="PTHR31286:SF99">
    <property type="entry name" value="DUF4283 DOMAIN-CONTAINING PROTEIN"/>
    <property type="match status" value="1"/>
</dbReference>
<dbReference type="OrthoDB" id="1732656at2759"/>
<reference evidence="3" key="2">
    <citation type="submission" date="2019-10" db="EMBL/GenBank/DDBJ databases">
        <title>A de novo genome assembly of a pear dwarfing rootstock.</title>
        <authorList>
            <person name="Wang F."/>
            <person name="Wang J."/>
            <person name="Li S."/>
            <person name="Zhang Y."/>
            <person name="Fang M."/>
            <person name="Ma L."/>
            <person name="Zhao Y."/>
            <person name="Jiang S."/>
        </authorList>
    </citation>
    <scope>NUCLEOTIDE SEQUENCE [LARGE SCALE GENOMIC DNA]</scope>
</reference>
<dbReference type="InterPro" id="IPR040256">
    <property type="entry name" value="At4g02000-like"/>
</dbReference>
<accession>A0A5N5F5Y1</accession>
<feature type="domain" description="RSE1/DDB1/CPSF1 C-terminal" evidence="1">
    <location>
        <begin position="452"/>
        <end position="530"/>
    </location>
</feature>
<protein>
    <submittedName>
        <fullName evidence="2">Cleavage and polyadenylation specificity factor subunit 1</fullName>
    </submittedName>
</protein>
<evidence type="ECO:0000313" key="3">
    <source>
        <dbReference type="Proteomes" id="UP000327157"/>
    </source>
</evidence>
<sequence length="531" mass="60367">MNFHISIMTVISQLEASSSRQAHIPNSPRITSWDNKFANPLHGQPLVAVEGARGTFTLESGITRVSTNIYSNLNVEYMESRVLMGKLMPWYLKGQIFHMEMWNVHFRDIDFISNLKVWLRIPRVPVQYRDTEILEIITQHVGNFIRADKTTMSGLNGMFVRVLLEMDLRLPLKRILVVNDDEECPLLLSYKKPFEICFYHGRKRFERHSCPVDYDNDGCLLVDRIFVDEPLICPTDFPVSEETKNELKDKVMLFFPQPTLARGDNTQEHHMEDEGHILNSEVYEIVRSIGALKAPRPDGIHASLYQNCWEIVGPLVVNLVKDFFNNGSSLSLINHTNIAIIPKVENPELVSNFRPISLCNVTYNTKILSKKGRRGAMAIKLDLEKVYDFLSWDYIKGFRGVCQRFQGAISALASLHGHLLIAQGPKITLNKWNGTELNGVVFFDVPPLTNPGSNKTNRYALLFGTLDGSIGCVTPLDELTFRRLQSPQKKLVDAVAHVAGFNPRAFRQFRSNGNAHRPGPDTIVDYELLTQ</sequence>
<comment type="caution">
    <text evidence="2">The sequence shown here is derived from an EMBL/GenBank/DDBJ whole genome shotgun (WGS) entry which is preliminary data.</text>
</comment>
<name>A0A5N5F5Y1_9ROSA</name>
<evidence type="ECO:0000259" key="1">
    <source>
        <dbReference type="Pfam" id="PF03178"/>
    </source>
</evidence>
<dbReference type="GO" id="GO:0003676">
    <property type="term" value="F:nucleic acid binding"/>
    <property type="evidence" value="ECO:0007669"/>
    <property type="project" value="InterPro"/>
</dbReference>
<evidence type="ECO:0000313" key="2">
    <source>
        <dbReference type="EMBL" id="KAB2596570.1"/>
    </source>
</evidence>
<organism evidence="2 3">
    <name type="scientific">Pyrus ussuriensis x Pyrus communis</name>
    <dbReference type="NCBI Taxonomy" id="2448454"/>
    <lineage>
        <taxon>Eukaryota</taxon>
        <taxon>Viridiplantae</taxon>
        <taxon>Streptophyta</taxon>
        <taxon>Embryophyta</taxon>
        <taxon>Tracheophyta</taxon>
        <taxon>Spermatophyta</taxon>
        <taxon>Magnoliopsida</taxon>
        <taxon>eudicotyledons</taxon>
        <taxon>Gunneridae</taxon>
        <taxon>Pentapetalae</taxon>
        <taxon>rosids</taxon>
        <taxon>fabids</taxon>
        <taxon>Rosales</taxon>
        <taxon>Rosaceae</taxon>
        <taxon>Amygdaloideae</taxon>
        <taxon>Maleae</taxon>
        <taxon>Pyrus</taxon>
    </lineage>
</organism>
<dbReference type="Proteomes" id="UP000327157">
    <property type="component" value="Chromosome 7"/>
</dbReference>
<gene>
    <name evidence="2" type="ORF">D8674_032020</name>
</gene>
<dbReference type="Pfam" id="PF03178">
    <property type="entry name" value="CPSF_A"/>
    <property type="match status" value="1"/>
</dbReference>
<dbReference type="InterPro" id="IPR004871">
    <property type="entry name" value="RSE1/DDB1/CPSF1_C"/>
</dbReference>
<reference evidence="2 3" key="3">
    <citation type="submission" date="2019-11" db="EMBL/GenBank/DDBJ databases">
        <title>A de novo genome assembly of a pear dwarfing rootstock.</title>
        <authorList>
            <person name="Wang F."/>
            <person name="Wang J."/>
            <person name="Li S."/>
            <person name="Zhang Y."/>
            <person name="Fang M."/>
            <person name="Ma L."/>
            <person name="Zhao Y."/>
            <person name="Jiang S."/>
        </authorList>
    </citation>
    <scope>NUCLEOTIDE SEQUENCE [LARGE SCALE GENOMIC DNA]</scope>
    <source>
        <strain evidence="2">S2</strain>
        <tissue evidence="2">Leaf</tissue>
    </source>
</reference>
<reference evidence="2 3" key="1">
    <citation type="submission" date="2019-09" db="EMBL/GenBank/DDBJ databases">
        <authorList>
            <person name="Ou C."/>
        </authorList>
    </citation>
    <scope>NUCLEOTIDE SEQUENCE [LARGE SCALE GENOMIC DNA]</scope>
    <source>
        <strain evidence="2">S2</strain>
        <tissue evidence="2">Leaf</tissue>
    </source>
</reference>
<dbReference type="AlphaFoldDB" id="A0A5N5F5Y1"/>
<proteinExistence type="predicted"/>